<sequence length="68" mass="7364">MGEVSGHGGSSGRTVFDAFPDNPDDPSASGVSMWGASLRRLLSERVTDVMAIQKYDIPRPDSGFDTRY</sequence>
<dbReference type="Proteomes" id="UP000619479">
    <property type="component" value="Unassembled WGS sequence"/>
</dbReference>
<accession>A0A919MAA3</accession>
<dbReference type="RefSeq" id="WP_203753953.1">
    <property type="nucleotide sequence ID" value="NZ_BAAAUC010000035.1"/>
</dbReference>
<proteinExistence type="predicted"/>
<comment type="caution">
    <text evidence="2">The sequence shown here is derived from an EMBL/GenBank/DDBJ whole genome shotgun (WGS) entry which is preliminary data.</text>
</comment>
<evidence type="ECO:0000313" key="2">
    <source>
        <dbReference type="EMBL" id="GID70313.1"/>
    </source>
</evidence>
<name>A0A919MAA3_9ACTN</name>
<keyword evidence="3" id="KW-1185">Reference proteome</keyword>
<protein>
    <submittedName>
        <fullName evidence="2">Uncharacterized protein</fullName>
    </submittedName>
</protein>
<evidence type="ECO:0000256" key="1">
    <source>
        <dbReference type="SAM" id="MobiDB-lite"/>
    </source>
</evidence>
<feature type="region of interest" description="Disordered" evidence="1">
    <location>
        <begin position="1"/>
        <end position="30"/>
    </location>
</feature>
<dbReference type="AlphaFoldDB" id="A0A919MAA3"/>
<organism evidence="2 3">
    <name type="scientific">Actinoplanes cyaneus</name>
    <dbReference type="NCBI Taxonomy" id="52696"/>
    <lineage>
        <taxon>Bacteria</taxon>
        <taxon>Bacillati</taxon>
        <taxon>Actinomycetota</taxon>
        <taxon>Actinomycetes</taxon>
        <taxon>Micromonosporales</taxon>
        <taxon>Micromonosporaceae</taxon>
        <taxon>Actinoplanes</taxon>
    </lineage>
</organism>
<feature type="compositionally biased region" description="Gly residues" evidence="1">
    <location>
        <begin position="1"/>
        <end position="11"/>
    </location>
</feature>
<gene>
    <name evidence="2" type="ORF">Acy02nite_81940</name>
</gene>
<evidence type="ECO:0000313" key="3">
    <source>
        <dbReference type="Proteomes" id="UP000619479"/>
    </source>
</evidence>
<reference evidence="2" key="1">
    <citation type="submission" date="2021-01" db="EMBL/GenBank/DDBJ databases">
        <title>Whole genome shotgun sequence of Actinoplanes cyaneus NBRC 14990.</title>
        <authorList>
            <person name="Komaki H."/>
            <person name="Tamura T."/>
        </authorList>
    </citation>
    <scope>NUCLEOTIDE SEQUENCE</scope>
    <source>
        <strain evidence="2">NBRC 14990</strain>
    </source>
</reference>
<dbReference type="EMBL" id="BOMH01000073">
    <property type="protein sequence ID" value="GID70313.1"/>
    <property type="molecule type" value="Genomic_DNA"/>
</dbReference>